<keyword evidence="1" id="KW-0812">Transmembrane</keyword>
<dbReference type="AlphaFoldDB" id="A0A8X6HQN7"/>
<proteinExistence type="predicted"/>
<keyword evidence="1" id="KW-1133">Transmembrane helix</keyword>
<keyword evidence="1" id="KW-0472">Membrane</keyword>
<feature type="transmembrane region" description="Helical" evidence="1">
    <location>
        <begin position="79"/>
        <end position="96"/>
    </location>
</feature>
<protein>
    <submittedName>
        <fullName evidence="2">Uncharacterized protein</fullName>
    </submittedName>
</protein>
<reference evidence="2" key="1">
    <citation type="submission" date="2020-07" db="EMBL/GenBank/DDBJ databases">
        <title>Multicomponent nature underlies the extraordinary mechanical properties of spider dragline silk.</title>
        <authorList>
            <person name="Kono N."/>
            <person name="Nakamura H."/>
            <person name="Mori M."/>
            <person name="Yoshida Y."/>
            <person name="Ohtoshi R."/>
            <person name="Malay A.D."/>
            <person name="Moran D.A.P."/>
            <person name="Tomita M."/>
            <person name="Numata K."/>
            <person name="Arakawa K."/>
        </authorList>
    </citation>
    <scope>NUCLEOTIDE SEQUENCE</scope>
</reference>
<dbReference type="EMBL" id="BMAO01002237">
    <property type="protein sequence ID" value="GFQ79307.1"/>
    <property type="molecule type" value="Genomic_DNA"/>
</dbReference>
<accession>A0A8X6HQN7</accession>
<evidence type="ECO:0000313" key="3">
    <source>
        <dbReference type="Proteomes" id="UP000887116"/>
    </source>
</evidence>
<gene>
    <name evidence="2" type="ORF">TNCT_479021</name>
</gene>
<evidence type="ECO:0000256" key="1">
    <source>
        <dbReference type="SAM" id="Phobius"/>
    </source>
</evidence>
<dbReference type="Proteomes" id="UP000887116">
    <property type="component" value="Unassembled WGS sequence"/>
</dbReference>
<name>A0A8X6HQN7_TRICU</name>
<keyword evidence="3" id="KW-1185">Reference proteome</keyword>
<organism evidence="2 3">
    <name type="scientific">Trichonephila clavata</name>
    <name type="common">Joro spider</name>
    <name type="synonym">Nephila clavata</name>
    <dbReference type="NCBI Taxonomy" id="2740835"/>
    <lineage>
        <taxon>Eukaryota</taxon>
        <taxon>Metazoa</taxon>
        <taxon>Ecdysozoa</taxon>
        <taxon>Arthropoda</taxon>
        <taxon>Chelicerata</taxon>
        <taxon>Arachnida</taxon>
        <taxon>Araneae</taxon>
        <taxon>Araneomorphae</taxon>
        <taxon>Entelegynae</taxon>
        <taxon>Araneoidea</taxon>
        <taxon>Nephilidae</taxon>
        <taxon>Trichonephila</taxon>
    </lineage>
</organism>
<sequence>MCIPDKIYFPMKTKLLPNMRGKRPKAGSLPGMRAGQIPKIHFISGWRLARSRVRSFLRVDFQYFLKMLVALLAKVLLRFWIFHTLLLTGALIFIPAQNKNKTFTDTERSKEEVPEWVREIVMETDMNKKSELPKVCQAMKEGKRIKILEHPKVTQLKKPIENLCKIYEKFKRKVFSY</sequence>
<comment type="caution">
    <text evidence="2">The sequence shown here is derived from an EMBL/GenBank/DDBJ whole genome shotgun (WGS) entry which is preliminary data.</text>
</comment>
<evidence type="ECO:0000313" key="2">
    <source>
        <dbReference type="EMBL" id="GFQ79307.1"/>
    </source>
</evidence>